<dbReference type="EMBL" id="CP058601">
    <property type="protein sequence ID" value="QLG48378.1"/>
    <property type="molecule type" value="Genomic_DNA"/>
</dbReference>
<evidence type="ECO:0000313" key="1">
    <source>
        <dbReference type="EMBL" id="QLG48378.1"/>
    </source>
</evidence>
<name>A0A7D5KJQ7_9EURY</name>
<protein>
    <submittedName>
        <fullName evidence="1">Uncharacterized protein</fullName>
    </submittedName>
</protein>
<accession>A0A7D5KJQ7</accession>
<dbReference type="GeneID" id="56032767"/>
<sequence>MPNSEPLEDAVLVAIIASSFETDVSLDPDRYRPVLLDSEGGRRSLDL</sequence>
<dbReference type="AlphaFoldDB" id="A0A7D5KJQ7"/>
<dbReference type="RefSeq" id="WP_179260117.1">
    <property type="nucleotide sequence ID" value="NZ_CP058601.1"/>
</dbReference>
<gene>
    <name evidence="1" type="ORF">HYG82_05710</name>
</gene>
<organism evidence="1 2">
    <name type="scientific">Natrinema halophilum</name>
    <dbReference type="NCBI Taxonomy" id="1699371"/>
    <lineage>
        <taxon>Archaea</taxon>
        <taxon>Methanobacteriati</taxon>
        <taxon>Methanobacteriota</taxon>
        <taxon>Stenosarchaea group</taxon>
        <taxon>Halobacteria</taxon>
        <taxon>Halobacteriales</taxon>
        <taxon>Natrialbaceae</taxon>
        <taxon>Natrinema</taxon>
    </lineage>
</organism>
<proteinExistence type="predicted"/>
<keyword evidence="2" id="KW-1185">Reference proteome</keyword>
<reference evidence="1 2" key="1">
    <citation type="submission" date="2020-07" db="EMBL/GenBank/DDBJ databases">
        <authorList>
            <person name="Cui H."/>
        </authorList>
    </citation>
    <scope>NUCLEOTIDE SEQUENCE [LARGE SCALE GENOMIC DNA]</scope>
    <source>
        <strain evidence="1 2">YPL8</strain>
    </source>
</reference>
<evidence type="ECO:0000313" key="2">
    <source>
        <dbReference type="Proteomes" id="UP000509241"/>
    </source>
</evidence>
<dbReference type="KEGG" id="haly:HYG82_05710"/>
<dbReference type="Proteomes" id="UP000509241">
    <property type="component" value="Chromosome"/>
</dbReference>